<organism evidence="3 4">
    <name type="scientific">Methylobacterium aquaticum</name>
    <dbReference type="NCBI Taxonomy" id="270351"/>
    <lineage>
        <taxon>Bacteria</taxon>
        <taxon>Pseudomonadati</taxon>
        <taxon>Pseudomonadota</taxon>
        <taxon>Alphaproteobacteria</taxon>
        <taxon>Hyphomicrobiales</taxon>
        <taxon>Methylobacteriaceae</taxon>
        <taxon>Methylobacterium</taxon>
    </lineage>
</organism>
<keyword evidence="1" id="KW-0472">Membrane</keyword>
<protein>
    <recommendedName>
        <fullName evidence="2">DUF2169 domain-containing protein</fullName>
    </recommendedName>
</protein>
<evidence type="ECO:0000256" key="1">
    <source>
        <dbReference type="SAM" id="Phobius"/>
    </source>
</evidence>
<dbReference type="KEGG" id="maqu:Maq22A_1p37675"/>
<keyword evidence="3" id="KW-0614">Plasmid</keyword>
<dbReference type="PATRIC" id="fig|270351.10.peg.6811"/>
<reference evidence="3 4" key="1">
    <citation type="journal article" date="2015" name="Genome Announc.">
        <title>Complete Genome Sequence of Methylobacterium aquaticum Strain 22A, Isolated from Racomitrium japonicum Moss.</title>
        <authorList>
            <person name="Tani A."/>
            <person name="Ogura Y."/>
            <person name="Hayashi T."/>
            <person name="Kimbara K."/>
        </authorList>
    </citation>
    <scope>NUCLEOTIDE SEQUENCE [LARGE SCALE GENOMIC DNA]</scope>
    <source>
        <strain evidence="3 4">MA-22A</strain>
        <plasmid evidence="4">Plasmid pMaq22A_1p DNA</plasmid>
    </source>
</reference>
<feature type="domain" description="DUF2169" evidence="2">
    <location>
        <begin position="20"/>
        <end position="139"/>
    </location>
</feature>
<geneLocation type="plasmid" evidence="4">
    <name>pMaq22A_1p DNA</name>
</geneLocation>
<dbReference type="AlphaFoldDB" id="A0A0C6FAB2"/>
<accession>A0A0C6FAB2</accession>
<name>A0A0C6FAB2_9HYPH</name>
<proteinExistence type="predicted"/>
<dbReference type="Pfam" id="PF09937">
    <property type="entry name" value="DUF2169"/>
    <property type="match status" value="1"/>
</dbReference>
<gene>
    <name evidence="3" type="ORF">Maq22A_1p37675</name>
</gene>
<evidence type="ECO:0000259" key="2">
    <source>
        <dbReference type="Pfam" id="PF09937"/>
    </source>
</evidence>
<evidence type="ECO:0000313" key="4">
    <source>
        <dbReference type="Proteomes" id="UP000061432"/>
    </source>
</evidence>
<sequence>MSGCGCTAHGRGSRRSPFTPTWKLGTAELATRVPLDYRCASVGRYVGDPDGGADARNLLGPGLLHREFSRVGKPCRAPQIDSARAPVDAPFARPLPQGFGPVPPFWSWRQAHAGTYDEAWQAAPERRLPDDFDCRFYQSLFDYEYLYLYRSYTRMSLWQLVILMASSAAAGLCSQWRVRRR</sequence>
<reference evidence="4" key="2">
    <citation type="submission" date="2015-01" db="EMBL/GenBank/DDBJ databases">
        <title>Complete genome sequence of Methylobacterium aquaticum strain 22A.</title>
        <authorList>
            <person name="Tani A."/>
            <person name="Ogura Y."/>
            <person name="Hayashi T."/>
        </authorList>
    </citation>
    <scope>NUCLEOTIDE SEQUENCE [LARGE SCALE GENOMIC DNA]</scope>
    <source>
        <strain evidence="4">MA-22A</strain>
        <plasmid evidence="4">Plasmid pMaq22A_1p DNA</plasmid>
    </source>
</reference>
<dbReference type="RefSeq" id="WP_244533680.1">
    <property type="nucleotide sequence ID" value="NZ_AP014705.1"/>
</dbReference>
<evidence type="ECO:0000313" key="3">
    <source>
        <dbReference type="EMBL" id="BAQ49711.1"/>
    </source>
</evidence>
<keyword evidence="1" id="KW-0812">Transmembrane</keyword>
<dbReference type="InterPro" id="IPR018683">
    <property type="entry name" value="DUF2169"/>
</dbReference>
<dbReference type="Proteomes" id="UP000061432">
    <property type="component" value="Plasmid pMaq22A_1p"/>
</dbReference>
<keyword evidence="1" id="KW-1133">Transmembrane helix</keyword>
<feature type="transmembrane region" description="Helical" evidence="1">
    <location>
        <begin position="157"/>
        <end position="178"/>
    </location>
</feature>
<dbReference type="EMBL" id="AP014705">
    <property type="protein sequence ID" value="BAQ49711.1"/>
    <property type="molecule type" value="Genomic_DNA"/>
</dbReference>